<dbReference type="AlphaFoldDB" id="A0A382E6Y6"/>
<dbReference type="SUPFAM" id="SSF89433">
    <property type="entry name" value="Baseplate structural protein gp8"/>
    <property type="match status" value="2"/>
</dbReference>
<gene>
    <name evidence="2" type="ORF">METZ01_LOCUS199013</name>
</gene>
<evidence type="ECO:0000313" key="2">
    <source>
        <dbReference type="EMBL" id="SVB46159.1"/>
    </source>
</evidence>
<feature type="domain" description="Bacteriophage T4 Gp8" evidence="1">
    <location>
        <begin position="460"/>
        <end position="496"/>
    </location>
</feature>
<dbReference type="InterPro" id="IPR036327">
    <property type="entry name" value="Gp8_sf"/>
</dbReference>
<protein>
    <recommendedName>
        <fullName evidence="1">Bacteriophage T4 Gp8 domain-containing protein</fullName>
    </recommendedName>
</protein>
<dbReference type="Pfam" id="PF09215">
    <property type="entry name" value="Phage-Gp8"/>
    <property type="match status" value="2"/>
</dbReference>
<evidence type="ECO:0000259" key="1">
    <source>
        <dbReference type="Pfam" id="PF09215"/>
    </source>
</evidence>
<feature type="domain" description="Bacteriophage T4 Gp8" evidence="1">
    <location>
        <begin position="3"/>
        <end position="133"/>
    </location>
</feature>
<dbReference type="Gene3D" id="2.60.340.10">
    <property type="entry name" value="baseplate structural protein gp8, domain 1"/>
    <property type="match status" value="2"/>
</dbReference>
<accession>A0A382E6Y6</accession>
<feature type="non-terminal residue" evidence="2">
    <location>
        <position position="496"/>
    </location>
</feature>
<dbReference type="InterPro" id="IPR015298">
    <property type="entry name" value="Phage_T4_Gp8"/>
</dbReference>
<dbReference type="EMBL" id="UINC01042901">
    <property type="protein sequence ID" value="SVB46159.1"/>
    <property type="molecule type" value="Genomic_DNA"/>
</dbReference>
<feature type="non-terminal residue" evidence="2">
    <location>
        <position position="1"/>
    </location>
</feature>
<name>A0A382E6Y6_9ZZZZ</name>
<organism evidence="2">
    <name type="scientific">marine metagenome</name>
    <dbReference type="NCBI Taxonomy" id="408172"/>
    <lineage>
        <taxon>unclassified sequences</taxon>
        <taxon>metagenomes</taxon>
        <taxon>ecological metagenomes</taxon>
    </lineage>
</organism>
<proteinExistence type="predicted"/>
<reference evidence="2" key="1">
    <citation type="submission" date="2018-05" db="EMBL/GenBank/DDBJ databases">
        <authorList>
            <person name="Lanie J.A."/>
            <person name="Ng W.-L."/>
            <person name="Kazmierczak K.M."/>
            <person name="Andrzejewski T.M."/>
            <person name="Davidsen T.M."/>
            <person name="Wayne K.J."/>
            <person name="Tettelin H."/>
            <person name="Glass J.I."/>
            <person name="Rusch D."/>
            <person name="Podicherti R."/>
            <person name="Tsui H.-C.T."/>
            <person name="Winkler M.E."/>
        </authorList>
    </citation>
    <scope>NUCLEOTIDE SEQUENCE</scope>
</reference>
<sequence>MSAIITEKFRVHNATQFYESFSEAAKNTYYLFIGKSNAYTTGTTGGTDASPPTPADDVGSEFYYWDDMLAAKLIASGDVTYAIPRRDFANGTIYDMYEHDISSSNTTTSGATNIYDSSFYFMTDAYKVYKVLDNNGGTAWSGSAPTATGNDPFASGGYVIQYMYTLTSSEIEKFLTTDFQPLSTDTTVSAAATDGAIDSFIVSSAGSGQTDGTYYAAVYGDGTSQGTSSGAIISIVVSSGVIVSFGLTAGTDSTVHAAGAAYTFGTVVLTAGYTFSDTALTSASNLGGTEGTISVIIGPKGGHGYDAIEELGGHYVMMNTTLTQAEGDDITVANDFRRVGLVVDPYDFGTTTVATESTRRQTKALHLTSVSGSFDGDEKISQASTGAIGKVVEFDSSLNILYYTQERFGDYGTATATGAFVAFSGANVVTGATSAATGLPDATSDSAVTLAGGSSITFADGYANEEMQPDSGEIIYIENRKPISRSSDQTEDIKLI</sequence>